<proteinExistence type="predicted"/>
<gene>
    <name evidence="1" type="ORF">OOW_P131scaffold01305g1</name>
</gene>
<reference evidence="1" key="1">
    <citation type="journal article" date="2012" name="PLoS Genet.">
        <title>Comparative analysis of the genomes of two field isolates of the rice blast fungus Magnaporthe oryzae.</title>
        <authorList>
            <person name="Xue M."/>
            <person name="Yang J."/>
            <person name="Li Z."/>
            <person name="Hu S."/>
            <person name="Yao N."/>
            <person name="Dean R.A."/>
            <person name="Zhao W."/>
            <person name="Shen M."/>
            <person name="Zhang H."/>
            <person name="Li C."/>
            <person name="Liu L."/>
            <person name="Cao L."/>
            <person name="Xu X."/>
            <person name="Xing Y."/>
            <person name="Hsiang T."/>
            <person name="Zhang Z."/>
            <person name="Xu J.R."/>
            <person name="Peng Y.L."/>
        </authorList>
    </citation>
    <scope>NUCLEOTIDE SEQUENCE [LARGE SCALE GENOMIC DNA]</scope>
    <source>
        <strain evidence="1">P131</strain>
    </source>
</reference>
<dbReference type="AlphaFoldDB" id="L7IY71"/>
<organism>
    <name type="scientific">Pyricularia oryzae (strain P131)</name>
    <name type="common">Rice blast fungus</name>
    <name type="synonym">Magnaporthe oryzae</name>
    <dbReference type="NCBI Taxonomy" id="1143193"/>
    <lineage>
        <taxon>Eukaryota</taxon>
        <taxon>Fungi</taxon>
        <taxon>Dikarya</taxon>
        <taxon>Ascomycota</taxon>
        <taxon>Pezizomycotina</taxon>
        <taxon>Sordariomycetes</taxon>
        <taxon>Sordariomycetidae</taxon>
        <taxon>Magnaporthales</taxon>
        <taxon>Pyriculariaceae</taxon>
        <taxon>Pyricularia</taxon>
    </lineage>
</organism>
<accession>L7IY71</accession>
<name>L7IY71_PYRO1</name>
<dbReference type="EMBL" id="JH794115">
    <property type="protein sequence ID" value="ELQ60245.1"/>
    <property type="molecule type" value="Genomic_DNA"/>
</dbReference>
<evidence type="ECO:0000313" key="1">
    <source>
        <dbReference type="EMBL" id="ELQ60245.1"/>
    </source>
</evidence>
<protein>
    <submittedName>
        <fullName evidence="1">Uncharacterized protein</fullName>
    </submittedName>
</protein>
<sequence length="99" mass="11014">QALKHEALKAWYLRCIWGLWEEPELESLAAMTGPSWLLVLRSTAAAAALANVKTTPFCILRVRGRRDSPLHDTGQNVYICAVAQKSVSLEYQNGKGPIY</sequence>
<feature type="non-terminal residue" evidence="1">
    <location>
        <position position="1"/>
    </location>
</feature>